<reference evidence="2" key="1">
    <citation type="submission" date="2007-04" db="EMBL/GenBank/DDBJ databases">
        <title>Annotation of Pediculus humanus corporis strain USDA.</title>
        <authorList>
            <person name="Kirkness E."/>
            <person name="Hannick L."/>
            <person name="Hass B."/>
            <person name="Bruggner R."/>
            <person name="Lawson D."/>
            <person name="Bidwell S."/>
            <person name="Joardar V."/>
            <person name="Caler E."/>
            <person name="Walenz B."/>
            <person name="Inman J."/>
            <person name="Schobel S."/>
            <person name="Galinsky K."/>
            <person name="Amedeo P."/>
            <person name="Strausberg R."/>
        </authorList>
    </citation>
    <scope>NUCLEOTIDE SEQUENCE</scope>
    <source>
        <strain evidence="2">USDA</strain>
    </source>
</reference>
<feature type="compositionally biased region" description="Low complexity" evidence="1">
    <location>
        <begin position="20"/>
        <end position="34"/>
    </location>
</feature>
<evidence type="ECO:0000256" key="1">
    <source>
        <dbReference type="SAM" id="MobiDB-lite"/>
    </source>
</evidence>
<dbReference type="VEuPathDB" id="VectorBase:PHUM294480"/>
<dbReference type="HOGENOM" id="CLU_1344698_0_0_1"/>
<dbReference type="EMBL" id="DS235281">
    <property type="protein sequence ID" value="EEB14368.1"/>
    <property type="molecule type" value="Genomic_DNA"/>
</dbReference>
<proteinExistence type="predicted"/>
<gene>
    <name evidence="3" type="primary">8229739</name>
    <name evidence="2" type="ORF">Phum_PHUM294480</name>
</gene>
<reference evidence="3" key="3">
    <citation type="submission" date="2020-05" db="UniProtKB">
        <authorList>
            <consortium name="EnsemblMetazoa"/>
        </authorList>
    </citation>
    <scope>IDENTIFICATION</scope>
    <source>
        <strain evidence="3">USDA</strain>
    </source>
</reference>
<feature type="compositionally biased region" description="Basic and acidic residues" evidence="1">
    <location>
        <begin position="1"/>
        <end position="19"/>
    </location>
</feature>
<feature type="compositionally biased region" description="Basic and acidic residues" evidence="1">
    <location>
        <begin position="41"/>
        <end position="54"/>
    </location>
</feature>
<dbReference type="CTD" id="8229739"/>
<dbReference type="InParanoid" id="E0VLW2"/>
<feature type="compositionally biased region" description="Low complexity" evidence="1">
    <location>
        <begin position="171"/>
        <end position="180"/>
    </location>
</feature>
<feature type="region of interest" description="Disordered" evidence="1">
    <location>
        <begin position="1"/>
        <end position="68"/>
    </location>
</feature>
<reference evidence="2" key="2">
    <citation type="submission" date="2007-04" db="EMBL/GenBank/DDBJ databases">
        <title>The genome of the human body louse.</title>
        <authorList>
            <consortium name="The Human Body Louse Genome Consortium"/>
            <person name="Kirkness E."/>
            <person name="Walenz B."/>
            <person name="Hass B."/>
            <person name="Bruggner R."/>
            <person name="Strausberg R."/>
        </authorList>
    </citation>
    <scope>NUCLEOTIDE SEQUENCE</scope>
    <source>
        <strain evidence="2">USDA</strain>
    </source>
</reference>
<sequence>MLSPLEKKEKNKYTMDKTMRNTTTTTTTTTTMMMNAQNSPRGKERKGCEDDGNRRGCGGGGGQDEIRKNETCNILGKFTSKRFSPAKSFKSTRKKDDWKGDEIRDLNFPITKRDGNKTDDATTRETIGEMVNFSSSSSSSPCSPMVDQTHRPETIYVRETRASRLRAASKTTPTPSDTDSAGMYRSTINEQPTRIPPFKVSETI</sequence>
<name>E0VLW2_PEDHC</name>
<dbReference type="Proteomes" id="UP000009046">
    <property type="component" value="Unassembled WGS sequence"/>
</dbReference>
<organism>
    <name type="scientific">Pediculus humanus subsp. corporis</name>
    <name type="common">Body louse</name>
    <dbReference type="NCBI Taxonomy" id="121224"/>
    <lineage>
        <taxon>Eukaryota</taxon>
        <taxon>Metazoa</taxon>
        <taxon>Ecdysozoa</taxon>
        <taxon>Arthropoda</taxon>
        <taxon>Hexapoda</taxon>
        <taxon>Insecta</taxon>
        <taxon>Pterygota</taxon>
        <taxon>Neoptera</taxon>
        <taxon>Paraneoptera</taxon>
        <taxon>Psocodea</taxon>
        <taxon>Troctomorpha</taxon>
        <taxon>Phthiraptera</taxon>
        <taxon>Anoplura</taxon>
        <taxon>Pediculidae</taxon>
        <taxon>Pediculus</taxon>
    </lineage>
</organism>
<dbReference type="KEGG" id="phu:Phum_PHUM294480"/>
<dbReference type="EMBL" id="AAZO01003413">
    <property type="status" value="NOT_ANNOTATED_CDS"/>
    <property type="molecule type" value="Genomic_DNA"/>
</dbReference>
<dbReference type="RefSeq" id="XP_002427106.1">
    <property type="nucleotide sequence ID" value="XM_002427061.1"/>
</dbReference>
<dbReference type="GeneID" id="8229739"/>
<accession>E0VLW2</accession>
<feature type="region of interest" description="Disordered" evidence="1">
    <location>
        <begin position="130"/>
        <end position="204"/>
    </location>
</feature>
<protein>
    <submittedName>
        <fullName evidence="2 3">Uncharacterized protein</fullName>
    </submittedName>
</protein>
<evidence type="ECO:0000313" key="4">
    <source>
        <dbReference type="Proteomes" id="UP000009046"/>
    </source>
</evidence>
<keyword evidence="4" id="KW-1185">Reference proteome</keyword>
<feature type="compositionally biased region" description="Basic and acidic residues" evidence="1">
    <location>
        <begin position="148"/>
        <end position="162"/>
    </location>
</feature>
<evidence type="ECO:0000313" key="3">
    <source>
        <dbReference type="EnsemblMetazoa" id="PHUM294480-PA"/>
    </source>
</evidence>
<evidence type="ECO:0000313" key="2">
    <source>
        <dbReference type="EMBL" id="EEB14368.1"/>
    </source>
</evidence>
<dbReference type="EnsemblMetazoa" id="PHUM294480-RA">
    <property type="protein sequence ID" value="PHUM294480-PA"/>
    <property type="gene ID" value="PHUM294480"/>
</dbReference>
<dbReference type="AlphaFoldDB" id="E0VLW2"/>